<dbReference type="EC" id="3.1.-.-" evidence="1"/>
<keyword evidence="1" id="KW-0158">Chromosome</keyword>
<keyword evidence="1" id="KW-0511">Multifunctional enzyme</keyword>
<evidence type="ECO:0000256" key="1">
    <source>
        <dbReference type="RuleBase" id="RU367041"/>
    </source>
</evidence>
<keyword evidence="4" id="KW-1185">Reference proteome</keyword>
<protein>
    <recommendedName>
        <fullName evidence="1">DNA replication ATP-dependent helicase/nuclease</fullName>
        <ecNumber evidence="1">3.1.-.-</ecNumber>
        <ecNumber evidence="1">3.6.4.12</ecNumber>
    </recommendedName>
</protein>
<feature type="domain" description="DNA2/NAM7 helicase helicase" evidence="2">
    <location>
        <begin position="158"/>
        <end position="221"/>
    </location>
</feature>
<organism evidence="3 4">
    <name type="scientific">Ceraceosorus bombacis</name>
    <dbReference type="NCBI Taxonomy" id="401625"/>
    <lineage>
        <taxon>Eukaryota</taxon>
        <taxon>Fungi</taxon>
        <taxon>Dikarya</taxon>
        <taxon>Basidiomycota</taxon>
        <taxon>Ustilaginomycotina</taxon>
        <taxon>Exobasidiomycetes</taxon>
        <taxon>Ceraceosorales</taxon>
        <taxon>Ceraceosoraceae</taxon>
        <taxon>Ceraceosorus</taxon>
    </lineage>
</organism>
<dbReference type="GO" id="GO:0006281">
    <property type="term" value="P:DNA repair"/>
    <property type="evidence" value="ECO:0007669"/>
    <property type="project" value="UniProtKB-KW"/>
</dbReference>
<keyword evidence="1" id="KW-0234">DNA repair</keyword>
<reference evidence="4" key="1">
    <citation type="submission" date="2014-09" db="EMBL/GenBank/DDBJ databases">
        <authorList>
            <person name="Sharma Rahul"/>
            <person name="Thines Marco"/>
        </authorList>
    </citation>
    <scope>NUCLEOTIDE SEQUENCE [LARGE SCALE GENOMIC DNA]</scope>
</reference>
<evidence type="ECO:0000259" key="2">
    <source>
        <dbReference type="Pfam" id="PF13086"/>
    </source>
</evidence>
<comment type="similarity">
    <text evidence="1">Belongs to the DNA2/NAM7 helicase family.</text>
</comment>
<accession>A0A0P1BFR2</accession>
<keyword evidence="1 3" id="KW-0347">Helicase</keyword>
<sequence>MARVRHNIARLFFAGEAGDEKRRELVVDLKTPRFLPPSDQAMSLPDHLNEDQHAAMRHVLRAQDYALLVGMPGTGKTTTISELIRLLVSRGKTVLLASYTHSAVDTICKKLIRSNSADEEATSSVDLLRLGDKSRIDSAIHPYVLADSANVEDFEAKLLKPNVVATTCLSVGHTLFAKRSFDYCIVDEASQVTLPTCLGPLKFAQIFVLVGDPQQLPPLLIRPAKSTSPASTG</sequence>
<evidence type="ECO:0000313" key="4">
    <source>
        <dbReference type="Proteomes" id="UP000054845"/>
    </source>
</evidence>
<keyword evidence="1" id="KW-0067">ATP-binding</keyword>
<comment type="catalytic activity">
    <reaction evidence="1">
        <text>ATP + H2O = ADP + phosphate + H(+)</text>
        <dbReference type="Rhea" id="RHEA:13065"/>
        <dbReference type="ChEBI" id="CHEBI:15377"/>
        <dbReference type="ChEBI" id="CHEBI:15378"/>
        <dbReference type="ChEBI" id="CHEBI:30616"/>
        <dbReference type="ChEBI" id="CHEBI:43474"/>
        <dbReference type="ChEBI" id="CHEBI:456216"/>
        <dbReference type="EC" id="3.6.4.12"/>
    </reaction>
</comment>
<dbReference type="Pfam" id="PF13086">
    <property type="entry name" value="AAA_11"/>
    <property type="match status" value="2"/>
</dbReference>
<keyword evidence="1" id="KW-0227">DNA damage</keyword>
<dbReference type="GO" id="GO:0005634">
    <property type="term" value="C:nucleus"/>
    <property type="evidence" value="ECO:0007669"/>
    <property type="project" value="UniProtKB-SubCell"/>
</dbReference>
<proteinExistence type="inferred from homology"/>
<dbReference type="GO" id="GO:0033567">
    <property type="term" value="P:DNA replication, Okazaki fragment processing"/>
    <property type="evidence" value="ECO:0007669"/>
    <property type="project" value="UniProtKB-UniRule"/>
</dbReference>
<keyword evidence="1" id="KW-0479">Metal-binding</keyword>
<dbReference type="GO" id="GO:0005524">
    <property type="term" value="F:ATP binding"/>
    <property type="evidence" value="ECO:0007669"/>
    <property type="project" value="UniProtKB-UniRule"/>
</dbReference>
<keyword evidence="1" id="KW-0378">Hydrolase</keyword>
<dbReference type="OrthoDB" id="6513042at2759"/>
<keyword evidence="1" id="KW-0539">Nucleus</keyword>
<keyword evidence="1" id="KW-0547">Nucleotide-binding</keyword>
<dbReference type="GO" id="GO:0016887">
    <property type="term" value="F:ATP hydrolysis activity"/>
    <property type="evidence" value="ECO:0007669"/>
    <property type="project" value="RHEA"/>
</dbReference>
<evidence type="ECO:0000313" key="3">
    <source>
        <dbReference type="EMBL" id="CEH14909.1"/>
    </source>
</evidence>
<dbReference type="GO" id="GO:0051539">
    <property type="term" value="F:4 iron, 4 sulfur cluster binding"/>
    <property type="evidence" value="ECO:0007669"/>
    <property type="project" value="UniProtKB-UniRule"/>
</dbReference>
<dbReference type="Gene3D" id="3.40.50.300">
    <property type="entry name" value="P-loop containing nucleotide triphosphate hydrolases"/>
    <property type="match status" value="2"/>
</dbReference>
<dbReference type="InterPro" id="IPR027417">
    <property type="entry name" value="P-loop_NTPase"/>
</dbReference>
<keyword evidence="1" id="KW-0235">DNA replication</keyword>
<keyword evidence="1" id="KW-0540">Nuclease</keyword>
<keyword evidence="1" id="KW-0411">Iron-sulfur</keyword>
<dbReference type="EC" id="3.6.4.12" evidence="1"/>
<dbReference type="InterPro" id="IPR041677">
    <property type="entry name" value="DNA2/NAM7_AAA_11"/>
</dbReference>
<dbReference type="PANTHER" id="PTHR10887">
    <property type="entry name" value="DNA2/NAM7 HELICASE FAMILY"/>
    <property type="match status" value="1"/>
</dbReference>
<dbReference type="PANTHER" id="PTHR10887:SF433">
    <property type="entry name" value="DNA REPLICATION ATP-DEPENDENT HELICASE_NUCLEASE DNA2"/>
    <property type="match status" value="1"/>
</dbReference>
<comment type="subcellular location">
    <subcellularLocation>
        <location evidence="1">Nucleus</location>
    </subcellularLocation>
    <subcellularLocation>
        <location evidence="1">Chromosome</location>
    </subcellularLocation>
</comment>
<dbReference type="EMBL" id="CCYA01000250">
    <property type="protein sequence ID" value="CEH14909.1"/>
    <property type="molecule type" value="Genomic_DNA"/>
</dbReference>
<comment type="function">
    <text evidence="1">Key enzyme involved in DNA replication and DNA repair. Involved in Okazaki fragments processing by cleaving long flaps that escape FEN1: flaps that are longer than 27 nucleotides are coated by replication protein A complex (RPA), leading to recruit DNA2 which cleaves the flap until it is too short to bind RPA and becomes a substrate for FEN1. Also involved in 5'-end resection of DNA during double-strand break (DSB) repair by mediating the cleavage of 5'-ssDNA.</text>
</comment>
<dbReference type="STRING" id="401625.A0A0P1BFR2"/>
<dbReference type="AlphaFoldDB" id="A0A0P1BFR2"/>
<dbReference type="Proteomes" id="UP000054845">
    <property type="component" value="Unassembled WGS sequence"/>
</dbReference>
<keyword evidence="1" id="KW-0408">Iron</keyword>
<keyword evidence="1" id="KW-0004">4Fe-4S</keyword>
<dbReference type="SUPFAM" id="SSF52540">
    <property type="entry name" value="P-loop containing nucleoside triphosphate hydrolases"/>
    <property type="match status" value="1"/>
</dbReference>
<name>A0A0P1BFR2_9BASI</name>
<dbReference type="GO" id="GO:0071932">
    <property type="term" value="P:replication fork reversal"/>
    <property type="evidence" value="ECO:0007669"/>
    <property type="project" value="TreeGrafter"/>
</dbReference>
<dbReference type="GO" id="GO:0005737">
    <property type="term" value="C:cytoplasm"/>
    <property type="evidence" value="ECO:0007669"/>
    <property type="project" value="TreeGrafter"/>
</dbReference>
<feature type="domain" description="DNA2/NAM7 helicase helicase" evidence="2">
    <location>
        <begin position="47"/>
        <end position="148"/>
    </location>
</feature>
<dbReference type="GO" id="GO:0017116">
    <property type="term" value="F:single-stranded DNA helicase activity"/>
    <property type="evidence" value="ECO:0007669"/>
    <property type="project" value="UniProtKB-UniRule"/>
</dbReference>
<dbReference type="InterPro" id="IPR045055">
    <property type="entry name" value="DNA2/NAM7-like"/>
</dbReference>
<dbReference type="GO" id="GO:0046872">
    <property type="term" value="F:metal ion binding"/>
    <property type="evidence" value="ECO:0007669"/>
    <property type="project" value="UniProtKB-UniRule"/>
</dbReference>
<keyword evidence="1" id="KW-0238">DNA-binding</keyword>
<dbReference type="GO" id="GO:0003677">
    <property type="term" value="F:DNA binding"/>
    <property type="evidence" value="ECO:0007669"/>
    <property type="project" value="UniProtKB-UniRule"/>
</dbReference>
<dbReference type="GO" id="GO:0005694">
    <property type="term" value="C:chromosome"/>
    <property type="evidence" value="ECO:0007669"/>
    <property type="project" value="UniProtKB-SubCell"/>
</dbReference>
<dbReference type="GO" id="GO:0017108">
    <property type="term" value="F:5'-flap endonuclease activity"/>
    <property type="evidence" value="ECO:0007669"/>
    <property type="project" value="UniProtKB-UniRule"/>
</dbReference>